<organism evidence="2">
    <name type="scientific">Leptolyngbya sp. NK1-12</name>
    <dbReference type="NCBI Taxonomy" id="2547451"/>
    <lineage>
        <taxon>Bacteria</taxon>
        <taxon>Bacillati</taxon>
        <taxon>Cyanobacteriota</taxon>
        <taxon>Cyanophyceae</taxon>
        <taxon>Leptolyngbyales</taxon>
        <taxon>Leptolyngbyaceae</taxon>
        <taxon>Leptolyngbya group</taxon>
        <taxon>Leptolyngbya</taxon>
    </lineage>
</organism>
<evidence type="ECO:0000259" key="1">
    <source>
        <dbReference type="SMART" id="SM00912"/>
    </source>
</evidence>
<dbReference type="Pfam" id="PF05860">
    <property type="entry name" value="TPS"/>
    <property type="match status" value="1"/>
</dbReference>
<dbReference type="InterPro" id="IPR012334">
    <property type="entry name" value="Pectin_lyas_fold"/>
</dbReference>
<protein>
    <submittedName>
        <fullName evidence="2">Filamentous hemagglutinin N-terminal domain-containing protein</fullName>
    </submittedName>
</protein>
<dbReference type="SMART" id="SM00912">
    <property type="entry name" value="Haemagg_act"/>
    <property type="match status" value="1"/>
</dbReference>
<dbReference type="NCBIfam" id="TIGR01901">
    <property type="entry name" value="adhes_NPXG"/>
    <property type="match status" value="1"/>
</dbReference>
<sequence>MKLFDFKFWLINGSSLFWLLTGSIAVAQIRPDNTLPENSAVTRRGNTTVINRGTRRERNLFHSFDRFSVPRNNTASFQEIPPDVERIFARVTGSNRSVIDGLIEMRERSGRISAADLFLLNPNGIIFGKQAALNIGGSFIASTANHIQFADGFQFSAVNPRVGPLLTVQVPIGLQFGPRPGAISNRSAVGLQVDVGQSLGLVGGPITMTGGSVATTAGRVELAAVGRTGVVNLLPHEQGWRLELASRQNLVDIRLSNHAAVNTGNQGGEIQIQGRRITFTQGSVVAADASTGTSTGGQAGRLRVVASQLVELSGVSPEDGNRPTELRNEVYRQATGEEGRLIIETRRLVLRDGAQISTGTYGAGRGVDLTIRASESVDLIGAAPNNQYPSGLFARTRRRASGNSGNLTIDTRRLTLQAGAQISTDTLGAGDAGNVTVNALESIEVAGRDPDNLNSKQGASGLFGQVRPNATGNGGNLTLQTEQLIVRGGAQISSNTFGAGRAGTVTVNAADSVLLSGTAPVERDDNISGILVSAEPGASGNARRLTLTTPQLTIEDGARISADNFGSGNRGGVAQLNVANLILDRGEIKATTVSGQGGIIRLSGTNSLRMQNRSQITARAEADASGGNIFIDAPNGFITAAPNQDNNILASANRGQGGNIRIDARGILGLAERRNTPQTSDIDASSDFGAPGTVIINSPEIDPSTAPPDLPSAPIRSELAQGCQAEIGQATAAFFNTGRGGIPPTPYEPFSSSPILEDVRLPSQTTALSSPSDSPVEAQGWIKNQHGDVLLVAELPAHPAARCQLR</sequence>
<dbReference type="AlphaFoldDB" id="A0AA96WCG6"/>
<dbReference type="RefSeq" id="WP_316433853.1">
    <property type="nucleotide sequence ID" value="NZ_CP053586.1"/>
</dbReference>
<dbReference type="InterPro" id="IPR008638">
    <property type="entry name" value="FhaB/CdiA-like_TPS"/>
</dbReference>
<evidence type="ECO:0000313" key="2">
    <source>
        <dbReference type="EMBL" id="WNZ22405.1"/>
    </source>
</evidence>
<proteinExistence type="predicted"/>
<gene>
    <name evidence="2" type="ORF">HJG54_05720</name>
</gene>
<dbReference type="Gene3D" id="2.160.20.10">
    <property type="entry name" value="Single-stranded right-handed beta-helix, Pectin lyase-like"/>
    <property type="match status" value="2"/>
</dbReference>
<name>A0AA96WCG6_9CYAN</name>
<dbReference type="SUPFAM" id="SSF51126">
    <property type="entry name" value="Pectin lyase-like"/>
    <property type="match status" value="2"/>
</dbReference>
<feature type="domain" description="Filamentous haemagglutinin FhaB/tRNA nuclease CdiA-like TPS" evidence="1">
    <location>
        <begin position="30"/>
        <end position="150"/>
    </location>
</feature>
<reference evidence="2" key="1">
    <citation type="submission" date="2020-05" db="EMBL/GenBank/DDBJ databases">
        <authorList>
            <person name="Zhu T."/>
            <person name="Keshari N."/>
            <person name="Lu X."/>
        </authorList>
    </citation>
    <scope>NUCLEOTIDE SEQUENCE</scope>
    <source>
        <strain evidence="2">NK1-12</strain>
    </source>
</reference>
<accession>A0AA96WCG6</accession>
<dbReference type="InterPro" id="IPR011050">
    <property type="entry name" value="Pectin_lyase_fold/virulence"/>
</dbReference>
<dbReference type="EMBL" id="CP053586">
    <property type="protein sequence ID" value="WNZ22405.1"/>
    <property type="molecule type" value="Genomic_DNA"/>
</dbReference>